<sequence length="137" mass="15831">MTDDVMFYSIDESFAAELKAKLASSKPEKVTFTLSKEKKVPKADVEEEAVVSQPVLVKRTNKGPVFFFTENDEQMKLKLQRYSTMKNSEVERKKWSVFKAAFWKNAKNLRRKQLRQLAPGKQKNNKSRGKKAKAKDV</sequence>
<organism evidence="1 2">
    <name type="scientific">Panagrolaimus sp. JU765</name>
    <dbReference type="NCBI Taxonomy" id="591449"/>
    <lineage>
        <taxon>Eukaryota</taxon>
        <taxon>Metazoa</taxon>
        <taxon>Ecdysozoa</taxon>
        <taxon>Nematoda</taxon>
        <taxon>Chromadorea</taxon>
        <taxon>Rhabditida</taxon>
        <taxon>Tylenchina</taxon>
        <taxon>Panagrolaimomorpha</taxon>
        <taxon>Panagrolaimoidea</taxon>
        <taxon>Panagrolaimidae</taxon>
        <taxon>Panagrolaimus</taxon>
    </lineage>
</organism>
<reference evidence="2" key="1">
    <citation type="submission" date="2022-11" db="UniProtKB">
        <authorList>
            <consortium name="WormBaseParasite"/>
        </authorList>
    </citation>
    <scope>IDENTIFICATION</scope>
</reference>
<accession>A0AC34QMZ0</accession>
<name>A0AC34QMZ0_9BILA</name>
<evidence type="ECO:0000313" key="1">
    <source>
        <dbReference type="Proteomes" id="UP000887576"/>
    </source>
</evidence>
<dbReference type="WBParaSite" id="JU765_v2.g17818.t1">
    <property type="protein sequence ID" value="JU765_v2.g17818.t1"/>
    <property type="gene ID" value="JU765_v2.g17818"/>
</dbReference>
<protein>
    <submittedName>
        <fullName evidence="2">60S ribosomal protein L14</fullName>
    </submittedName>
</protein>
<evidence type="ECO:0000313" key="2">
    <source>
        <dbReference type="WBParaSite" id="JU765_v2.g17818.t1"/>
    </source>
</evidence>
<dbReference type="Proteomes" id="UP000887576">
    <property type="component" value="Unplaced"/>
</dbReference>
<proteinExistence type="predicted"/>